<proteinExistence type="predicted"/>
<dbReference type="Proteomes" id="UP001259239">
    <property type="component" value="Unassembled WGS sequence"/>
</dbReference>
<dbReference type="InterPro" id="IPR036890">
    <property type="entry name" value="HATPase_C_sf"/>
</dbReference>
<dbReference type="RefSeq" id="WP_237087297.1">
    <property type="nucleotide sequence ID" value="NZ_CBCRXL010000028.1"/>
</dbReference>
<reference evidence="1" key="2">
    <citation type="submission" date="2023-03" db="EMBL/GenBank/DDBJ databases">
        <authorList>
            <person name="Obshta O."/>
            <person name="Zabrodski M.W."/>
            <person name="Soomro T."/>
            <person name="Wilson G."/>
            <person name="Masood F."/>
            <person name="Thebeau J."/>
            <person name="Bezerra Da Silva M.C."/>
            <person name="Raza F."/>
            <person name="Biganski S."/>
            <person name="Jose M."/>
            <person name="Camilli M."/>
            <person name="Kozii I.V."/>
            <person name="Kozii R.V."/>
            <person name="Simko E."/>
            <person name="Wood S.C."/>
        </authorList>
    </citation>
    <scope>NUCLEOTIDE SEQUENCE</scope>
    <source>
        <strain evidence="1">PL001</strain>
    </source>
</reference>
<comment type="caution">
    <text evidence="1">The sequence shown here is derived from an EMBL/GenBank/DDBJ whole genome shotgun (WGS) entry which is preliminary data.</text>
</comment>
<protein>
    <submittedName>
        <fullName evidence="1">Uncharacterized protein</fullName>
    </submittedName>
</protein>
<dbReference type="AlphaFoldDB" id="A0AAP5N189"/>
<evidence type="ECO:0000313" key="1">
    <source>
        <dbReference type="EMBL" id="MDT2249960.1"/>
    </source>
</evidence>
<reference evidence="1" key="1">
    <citation type="journal article" date="2023" name="J. Vet. Diagn. Invest.">
        <title>Oxytetracycline-resistant Paenibacillus larvae identified in commercial beekeeping operations in Saskatchewan using pooled honey sampling.</title>
        <authorList>
            <person name="Obshta O."/>
            <person name="Zabrodski M.W."/>
            <person name="Soomro T."/>
            <person name="Wilson G."/>
            <person name="Masood F."/>
            <person name="Thebeau J."/>
            <person name="Silva M.C.B."/>
            <person name="Biganski S."/>
            <person name="Kozii I.V."/>
            <person name="Koziy R.V."/>
            <person name="Raza M.F."/>
            <person name="Jose M.S."/>
            <person name="Simko E."/>
            <person name="Wood S.C."/>
        </authorList>
    </citation>
    <scope>NUCLEOTIDE SEQUENCE</scope>
    <source>
        <strain evidence="1">PL001</strain>
    </source>
</reference>
<organism evidence="1 2">
    <name type="scientific">Paenibacillus larvae</name>
    <dbReference type="NCBI Taxonomy" id="1464"/>
    <lineage>
        <taxon>Bacteria</taxon>
        <taxon>Bacillati</taxon>
        <taxon>Bacillota</taxon>
        <taxon>Bacilli</taxon>
        <taxon>Bacillales</taxon>
        <taxon>Paenibacillaceae</taxon>
        <taxon>Paenibacillus</taxon>
    </lineage>
</organism>
<evidence type="ECO:0000313" key="2">
    <source>
        <dbReference type="Proteomes" id="UP001259239"/>
    </source>
</evidence>
<gene>
    <name evidence="1" type="ORF">P7H09_00730</name>
</gene>
<dbReference type="EMBL" id="JARQGV010000004">
    <property type="protein sequence ID" value="MDT2249960.1"/>
    <property type="molecule type" value="Genomic_DNA"/>
</dbReference>
<dbReference type="SUPFAM" id="SSF55874">
    <property type="entry name" value="ATPase domain of HSP90 chaperone/DNA topoisomerase II/histidine kinase"/>
    <property type="match status" value="1"/>
</dbReference>
<accession>A0AAP5N189</accession>
<name>A0AAP5N189_9BACL</name>
<dbReference type="Gene3D" id="3.30.565.10">
    <property type="entry name" value="Histidine kinase-like ATPase, C-terminal domain"/>
    <property type="match status" value="1"/>
</dbReference>
<sequence>MEPNRLRQLRKSLLEADHSRNDEPASIGLRNVHERIQIFYGIQYGVDIDSMIGEGTSVTITIPAVREMNNRA</sequence>